<feature type="region of interest" description="Disordered" evidence="1">
    <location>
        <begin position="452"/>
        <end position="576"/>
    </location>
</feature>
<feature type="region of interest" description="Disordered" evidence="1">
    <location>
        <begin position="1"/>
        <end position="43"/>
    </location>
</feature>
<dbReference type="STRING" id="117157.SAMN04489717_0512"/>
<sequence>MSAGAHDPASAEPTPQHRVNTESHHLLPGRWVSQPHPGGRHVGHDRLRTLLSQLPSEPARPRPDAVLLADTRSGDADAYAELLRRHEPAGRLLLASLPEDTAGDAAPSTAEDRLRAAGDQVLATVHAGTGPRAAFRPFFLRAVLRVSTATSLEEGNGLRRSDPEQDAADKAIAHLPESVLTALWHSAVEHDSPERLAVVLGTEAADAAVAGYRAEAAFRRVYVRHLLDEREDTPEQCREILEVLGRHTFEGLYDEEAQHVTGHLEVCANCTEMHRRLVAAGAALPERLAGLVLGPHASGYLTALRREGAPVFAVVDPAARPLGPRPATASWSERLSSSGRQLWTGSWTGAWAGSWAGSSVLRGRTAGVAALGVLAAASVATLAWGTVAMIGGSPPVTDAEHAPVPGSTAGDTAGDGPPEDDWMGFVQDSPTAPAAGVLVPTPTTDAVTPEAVEAARPAARSNVVVDRRSAPRTKPTVTDGPLPTAPVPTPSRTATSAPVPPPEPAPQPTRTSTPAPPPPSHSSPPTSEPSPPPTSEPSPPPTTEPSPPPTTEPSPPPTSDPTPPPADPTPPPDTPA</sequence>
<keyword evidence="3" id="KW-1185">Reference proteome</keyword>
<gene>
    <name evidence="2" type="ORF">SAMN04489717_0512</name>
</gene>
<evidence type="ECO:0000313" key="3">
    <source>
        <dbReference type="Proteomes" id="UP000198983"/>
    </source>
</evidence>
<accession>A0A1H1LV60</accession>
<feature type="region of interest" description="Disordered" evidence="1">
    <location>
        <begin position="398"/>
        <end position="421"/>
    </location>
</feature>
<dbReference type="PRINTS" id="PR01217">
    <property type="entry name" value="PRICHEXTENSN"/>
</dbReference>
<reference evidence="2 3" key="1">
    <citation type="submission" date="2016-10" db="EMBL/GenBank/DDBJ databases">
        <authorList>
            <person name="de Groot N.N."/>
        </authorList>
    </citation>
    <scope>NUCLEOTIDE SEQUENCE [LARGE SCALE GENOMIC DNA]</scope>
    <source>
        <strain evidence="2 3">DSM 22024</strain>
    </source>
</reference>
<feature type="compositionally biased region" description="Pro residues" evidence="1">
    <location>
        <begin position="498"/>
        <end position="507"/>
    </location>
</feature>
<feature type="compositionally biased region" description="Pro residues" evidence="1">
    <location>
        <begin position="514"/>
        <end position="576"/>
    </location>
</feature>
<evidence type="ECO:0000256" key="1">
    <source>
        <dbReference type="SAM" id="MobiDB-lite"/>
    </source>
</evidence>
<evidence type="ECO:0000313" key="2">
    <source>
        <dbReference type="EMBL" id="SDR77649.1"/>
    </source>
</evidence>
<organism evidence="2 3">
    <name type="scientific">Actinopolymorpha singaporensis</name>
    <dbReference type="NCBI Taxonomy" id="117157"/>
    <lineage>
        <taxon>Bacteria</taxon>
        <taxon>Bacillati</taxon>
        <taxon>Actinomycetota</taxon>
        <taxon>Actinomycetes</taxon>
        <taxon>Propionibacteriales</taxon>
        <taxon>Actinopolymorphaceae</taxon>
        <taxon>Actinopolymorpha</taxon>
    </lineage>
</organism>
<proteinExistence type="predicted"/>
<dbReference type="EMBL" id="LT629732">
    <property type="protein sequence ID" value="SDR77649.1"/>
    <property type="molecule type" value="Genomic_DNA"/>
</dbReference>
<name>A0A1H1LV60_9ACTN</name>
<protein>
    <submittedName>
        <fullName evidence="2">Uncharacterized protein</fullName>
    </submittedName>
</protein>
<dbReference type="AlphaFoldDB" id="A0A1H1LV60"/>
<dbReference type="Proteomes" id="UP000198983">
    <property type="component" value="Chromosome I"/>
</dbReference>